<name>A0ABW7Z6K4_9ACTN</name>
<dbReference type="Gene3D" id="3.40.50.850">
    <property type="entry name" value="Isochorismatase-like"/>
    <property type="match status" value="1"/>
</dbReference>
<proteinExistence type="predicted"/>
<dbReference type="InterPro" id="IPR050272">
    <property type="entry name" value="Isochorismatase-like_hydrls"/>
</dbReference>
<evidence type="ECO:0000256" key="1">
    <source>
        <dbReference type="ARBA" id="ARBA00022801"/>
    </source>
</evidence>
<protein>
    <submittedName>
        <fullName evidence="3">Isochorismatase family protein</fullName>
    </submittedName>
</protein>
<evidence type="ECO:0000259" key="2">
    <source>
        <dbReference type="Pfam" id="PF00857"/>
    </source>
</evidence>
<dbReference type="PANTHER" id="PTHR43540:SF1">
    <property type="entry name" value="ISOCHORISMATASE HYDROLASE"/>
    <property type="match status" value="1"/>
</dbReference>
<keyword evidence="4" id="KW-1185">Reference proteome</keyword>
<evidence type="ECO:0000313" key="4">
    <source>
        <dbReference type="Proteomes" id="UP001612741"/>
    </source>
</evidence>
<dbReference type="RefSeq" id="WP_397089579.1">
    <property type="nucleotide sequence ID" value="NZ_JBITGY010000013.1"/>
</dbReference>
<accession>A0ABW7Z6K4</accession>
<organism evidence="3 4">
    <name type="scientific">Nonomuraea typhae</name>
    <dbReference type="NCBI Taxonomy" id="2603600"/>
    <lineage>
        <taxon>Bacteria</taxon>
        <taxon>Bacillati</taxon>
        <taxon>Actinomycetota</taxon>
        <taxon>Actinomycetes</taxon>
        <taxon>Streptosporangiales</taxon>
        <taxon>Streptosporangiaceae</taxon>
        <taxon>Nonomuraea</taxon>
    </lineage>
</organism>
<feature type="domain" description="Isochorismatase-like" evidence="2">
    <location>
        <begin position="7"/>
        <end position="148"/>
    </location>
</feature>
<dbReference type="InterPro" id="IPR000868">
    <property type="entry name" value="Isochorismatase-like_dom"/>
</dbReference>
<dbReference type="Proteomes" id="UP001612741">
    <property type="component" value="Unassembled WGS sequence"/>
</dbReference>
<reference evidence="3 4" key="1">
    <citation type="submission" date="2024-10" db="EMBL/GenBank/DDBJ databases">
        <title>The Natural Products Discovery Center: Release of the First 8490 Sequenced Strains for Exploring Actinobacteria Biosynthetic Diversity.</title>
        <authorList>
            <person name="Kalkreuter E."/>
            <person name="Kautsar S.A."/>
            <person name="Yang D."/>
            <person name="Bader C.D."/>
            <person name="Teijaro C.N."/>
            <person name="Fluegel L."/>
            <person name="Davis C.M."/>
            <person name="Simpson J.R."/>
            <person name="Lauterbach L."/>
            <person name="Steele A.D."/>
            <person name="Gui C."/>
            <person name="Meng S."/>
            <person name="Li G."/>
            <person name="Viehrig K."/>
            <person name="Ye F."/>
            <person name="Su P."/>
            <person name="Kiefer A.F."/>
            <person name="Nichols A."/>
            <person name="Cepeda A.J."/>
            <person name="Yan W."/>
            <person name="Fan B."/>
            <person name="Jiang Y."/>
            <person name="Adhikari A."/>
            <person name="Zheng C.-J."/>
            <person name="Schuster L."/>
            <person name="Cowan T.M."/>
            <person name="Smanski M.J."/>
            <person name="Chevrette M.G."/>
            <person name="De Carvalho L.P.S."/>
            <person name="Shen B."/>
        </authorList>
    </citation>
    <scope>NUCLEOTIDE SEQUENCE [LARGE SCALE GENOMIC DNA]</scope>
    <source>
        <strain evidence="3 4">NPDC050545</strain>
    </source>
</reference>
<dbReference type="SUPFAM" id="SSF52499">
    <property type="entry name" value="Isochorismatase-like hydrolases"/>
    <property type="match status" value="1"/>
</dbReference>
<dbReference type="PANTHER" id="PTHR43540">
    <property type="entry name" value="PEROXYUREIDOACRYLATE/UREIDOACRYLATE AMIDOHYDROLASE-RELATED"/>
    <property type="match status" value="1"/>
</dbReference>
<gene>
    <name evidence="3" type="ORF">ACIBG2_40945</name>
</gene>
<comment type="caution">
    <text evidence="3">The sequence shown here is derived from an EMBL/GenBank/DDBJ whole genome shotgun (WGS) entry which is preliminary data.</text>
</comment>
<keyword evidence="1" id="KW-0378">Hydrolase</keyword>
<dbReference type="InterPro" id="IPR036380">
    <property type="entry name" value="Isochorismatase-like_sf"/>
</dbReference>
<sequence>MTFTSEALVVIDMQQGFLRGPAAIPGAGALAATVTGLLTRARRAGALIVHLQNDGPEGEPDEPGTPGWELVLAEPGEHVLRKTGDDGFEDTILGSLLEERGVERLTICGLLSEMCVSATARTALRDDYEVALPHDAHGTYDLDDIPAAVVARVAEHALGDEIDLPRSGADVRFTAPPKEL</sequence>
<dbReference type="Pfam" id="PF00857">
    <property type="entry name" value="Isochorismatase"/>
    <property type="match status" value="1"/>
</dbReference>
<dbReference type="EMBL" id="JBITGY010000013">
    <property type="protein sequence ID" value="MFI6503811.1"/>
    <property type="molecule type" value="Genomic_DNA"/>
</dbReference>
<evidence type="ECO:0000313" key="3">
    <source>
        <dbReference type="EMBL" id="MFI6503811.1"/>
    </source>
</evidence>